<keyword evidence="2" id="KW-1185">Reference proteome</keyword>
<proteinExistence type="predicted"/>
<dbReference type="KEGG" id="pami:JCM7686_1003"/>
<dbReference type="EMBL" id="CP006650">
    <property type="protein sequence ID" value="AGT08112.1"/>
    <property type="molecule type" value="Genomic_DNA"/>
</dbReference>
<dbReference type="Pfam" id="PF09844">
    <property type="entry name" value="DUF2071"/>
    <property type="match status" value="1"/>
</dbReference>
<dbReference type="STRING" id="1367847.JCM7686_1003"/>
<name>S5XSM2_PARAH</name>
<organism evidence="1 2">
    <name type="scientific">Paracoccus aminophilus JCM 7686</name>
    <dbReference type="NCBI Taxonomy" id="1367847"/>
    <lineage>
        <taxon>Bacteria</taxon>
        <taxon>Pseudomonadati</taxon>
        <taxon>Pseudomonadota</taxon>
        <taxon>Alphaproteobacteria</taxon>
        <taxon>Rhodobacterales</taxon>
        <taxon>Paracoccaceae</taxon>
        <taxon>Paracoccus</taxon>
    </lineage>
</organism>
<dbReference type="AlphaFoldDB" id="S5XSM2"/>
<dbReference type="RefSeq" id="WP_020949750.1">
    <property type="nucleotide sequence ID" value="NC_022041.1"/>
</dbReference>
<evidence type="ECO:0000313" key="2">
    <source>
        <dbReference type="Proteomes" id="UP000015480"/>
    </source>
</evidence>
<protein>
    <submittedName>
        <fullName evidence="1">Uncharacterized protein</fullName>
    </submittedName>
</protein>
<dbReference type="Proteomes" id="UP000015480">
    <property type="component" value="Chromosome"/>
</dbReference>
<sequence>MEFLKSMTVPLVGELHDTYLLHLALDPDEIRPYMPASMPLRIVDGKAIMSLVNVQARHFRLRGMPRSWGVKYNAVMMRMTVDDAHLTPDGLCRGIHIPHIFLSRGYMSKAFGLTTDQSTSPAAI</sequence>
<gene>
    <name evidence="1" type="ORF">JCM7686_1003</name>
</gene>
<accession>S5XSM2</accession>
<dbReference type="HOGENOM" id="CLU_2001638_0_0_5"/>
<dbReference type="InterPro" id="IPR018644">
    <property type="entry name" value="DUF2071"/>
</dbReference>
<dbReference type="PATRIC" id="fig|1367847.3.peg.967"/>
<reference evidence="1 2" key="1">
    <citation type="journal article" date="2014" name="BMC Genomics">
        <title>Architecture and functions of a multipartite genome of the methylotrophic bacterium Paracoccus aminophilus JCM 7686, containing primary and secondary chromids.</title>
        <authorList>
            <person name="Dziewit L."/>
            <person name="Czarnecki J."/>
            <person name="Wibberg D."/>
            <person name="Radlinska M."/>
            <person name="Mrozek P."/>
            <person name="Szymczak M."/>
            <person name="Schluter A."/>
            <person name="Puhler A."/>
            <person name="Bartosik D."/>
        </authorList>
    </citation>
    <scope>NUCLEOTIDE SEQUENCE [LARGE SCALE GENOMIC DNA]</scope>
    <source>
        <strain evidence="1">JCM 7686</strain>
    </source>
</reference>
<dbReference type="OrthoDB" id="150993at2"/>
<evidence type="ECO:0000313" key="1">
    <source>
        <dbReference type="EMBL" id="AGT08112.1"/>
    </source>
</evidence>